<gene>
    <name evidence="1" type="ORF">Godav_023087</name>
</gene>
<dbReference type="EMBL" id="JABFAC010000011">
    <property type="protein sequence ID" value="MBA0628335.1"/>
    <property type="molecule type" value="Genomic_DNA"/>
</dbReference>
<reference evidence="1 2" key="1">
    <citation type="journal article" date="2019" name="Genome Biol. Evol.">
        <title>Insights into the evolution of the New World diploid cottons (Gossypium, subgenus Houzingenia) based on genome sequencing.</title>
        <authorList>
            <person name="Grover C.E."/>
            <person name="Arick M.A. 2nd"/>
            <person name="Thrash A."/>
            <person name="Conover J.L."/>
            <person name="Sanders W.S."/>
            <person name="Peterson D.G."/>
            <person name="Frelichowski J.E."/>
            <person name="Scheffler J.A."/>
            <person name="Scheffler B.E."/>
            <person name="Wendel J.F."/>
        </authorList>
    </citation>
    <scope>NUCLEOTIDE SEQUENCE [LARGE SCALE GENOMIC DNA]</scope>
    <source>
        <strain evidence="1">27</strain>
        <tissue evidence="1">Leaf</tissue>
    </source>
</reference>
<name>A0A7J8SR81_GOSDV</name>
<organism evidence="1 2">
    <name type="scientific">Gossypium davidsonii</name>
    <name type="common">Davidson's cotton</name>
    <name type="synonym">Gossypium klotzschianum subsp. davidsonii</name>
    <dbReference type="NCBI Taxonomy" id="34287"/>
    <lineage>
        <taxon>Eukaryota</taxon>
        <taxon>Viridiplantae</taxon>
        <taxon>Streptophyta</taxon>
        <taxon>Embryophyta</taxon>
        <taxon>Tracheophyta</taxon>
        <taxon>Spermatophyta</taxon>
        <taxon>Magnoliopsida</taxon>
        <taxon>eudicotyledons</taxon>
        <taxon>Gunneridae</taxon>
        <taxon>Pentapetalae</taxon>
        <taxon>rosids</taxon>
        <taxon>malvids</taxon>
        <taxon>Malvales</taxon>
        <taxon>Malvaceae</taxon>
        <taxon>Malvoideae</taxon>
        <taxon>Gossypium</taxon>
    </lineage>
</organism>
<protein>
    <submittedName>
        <fullName evidence="1">Uncharacterized protein</fullName>
    </submittedName>
</protein>
<proteinExistence type="predicted"/>
<sequence length="26" mass="3325">MPIWMRWMSRLHCNKFLLQLLMLPCY</sequence>
<dbReference type="AlphaFoldDB" id="A0A7J8SR81"/>
<evidence type="ECO:0000313" key="2">
    <source>
        <dbReference type="Proteomes" id="UP000593561"/>
    </source>
</evidence>
<dbReference type="Proteomes" id="UP000593561">
    <property type="component" value="Unassembled WGS sequence"/>
</dbReference>
<comment type="caution">
    <text evidence="1">The sequence shown here is derived from an EMBL/GenBank/DDBJ whole genome shotgun (WGS) entry which is preliminary data.</text>
</comment>
<keyword evidence="2" id="KW-1185">Reference proteome</keyword>
<accession>A0A7J8SR81</accession>
<evidence type="ECO:0000313" key="1">
    <source>
        <dbReference type="EMBL" id="MBA0628335.1"/>
    </source>
</evidence>